<dbReference type="Pfam" id="PF13041">
    <property type="entry name" value="PPR_2"/>
    <property type="match status" value="4"/>
</dbReference>
<gene>
    <name evidence="6" type="ORF">SHERM_24077</name>
</gene>
<dbReference type="FunFam" id="1.25.40.10:FF:000436">
    <property type="entry name" value="Pentatricopeptide repeat-containing protein At5g39350 family"/>
    <property type="match status" value="1"/>
</dbReference>
<feature type="repeat" description="PPR" evidence="5">
    <location>
        <begin position="497"/>
        <end position="531"/>
    </location>
</feature>
<accession>A0A9N7RGC7</accession>
<dbReference type="GO" id="GO:0009451">
    <property type="term" value="P:RNA modification"/>
    <property type="evidence" value="ECO:0007669"/>
    <property type="project" value="InterPro"/>
</dbReference>
<dbReference type="NCBIfam" id="TIGR00756">
    <property type="entry name" value="PPR"/>
    <property type="match status" value="7"/>
</dbReference>
<dbReference type="EMBL" id="CACSLK010027752">
    <property type="protein sequence ID" value="CAA0828382.1"/>
    <property type="molecule type" value="Genomic_DNA"/>
</dbReference>
<name>A0A9N7RGC7_STRHE</name>
<organism evidence="6 7">
    <name type="scientific">Striga hermonthica</name>
    <name type="common">Purple witchweed</name>
    <name type="synonym">Buchnera hermonthica</name>
    <dbReference type="NCBI Taxonomy" id="68872"/>
    <lineage>
        <taxon>Eukaryota</taxon>
        <taxon>Viridiplantae</taxon>
        <taxon>Streptophyta</taxon>
        <taxon>Embryophyta</taxon>
        <taxon>Tracheophyta</taxon>
        <taxon>Spermatophyta</taxon>
        <taxon>Magnoliopsida</taxon>
        <taxon>eudicotyledons</taxon>
        <taxon>Gunneridae</taxon>
        <taxon>Pentapetalae</taxon>
        <taxon>asterids</taxon>
        <taxon>lamiids</taxon>
        <taxon>Lamiales</taxon>
        <taxon>Orobanchaceae</taxon>
        <taxon>Buchnereae</taxon>
        <taxon>Striga</taxon>
    </lineage>
</organism>
<sequence length="1272" mass="142285">MNGKCPPLSSTLKHLFPPPAGAAASQCESLLYRCATTKKSLSTTYKLHALATTSGLLSNHFLSLLAAAYGLSGHSPYAHKLFDELSDPTLVAYKSMIRIHVENGKPRDALQLFVEMHESGRHVPDKYTYPFVIRACGQLLMLKLGEMVHGSTVRSGVLLGGFMGNSLLAMYMNCGCTDEAKRVFSEMKGKTVVSWNTMISGYFRNSRAKEALLVFRTMVDNKVEFDSATILSVLPACGYLKDLDMGNEVYELIRDKSIVKRLAVQNALIDMYVKGGKIDDARVVFDDMSERDVVTWTTLLNGYALSGDTKRAVELCRSMQFDGIKPNEVTLASLLAMCADSRETKLGKCLHGWAVRQNIDRDVNVETSLIDFYANCDSFELSFRVFSRIFSKKNTVPWNAMLSGSVHNKRARFAIGLFKEMLSHGVGPDDATWKSLLPAYAIESDIHQATNMHGHLVKTGFARKPEIATNLIDIYAKCGYLHYAHILFDGLSMRNRDVVSWSVIIAGYGKIGDGKTALSLFNQMVSSNVRPNEITFTSILHACAHAGLVDEGLRVFNFMRINNRESLRTDHYTCMVDLLGRANRLEEAYEMIINNMPFEARSSHAVWGALLGACAIHDSVELGEIAAKWLFELEPENTGNYVLMGNIYSAVGRFDDAERVRKMMDNVGLVKARANSMIEEFYGGGAGSWGEDIRIVEVAVAVDLMVRIAQSFWRNCWDLDLSEVITVDCIGGGGSGGDLLNCGRAKVGNRSSSGGNVNGVGDLMKIKVAARHISYRTLFHTILILAFLLPFVFILTALVTLEGVNKCSSIDCLGRRLGPKLLGRSDDSGRLVKDFIKILNQVNSEKVPDGLKLPDSFNQLVSDMKNNKYNSKEFALILKGMMERSEREMRESKFSELMNKHFAASAIPKGIHCLSLRLTDEYSSNAQARKQLPSPELLPLLSDNSYHHFVVSTDNILAASVVVTSAVLSSVAPEKIVFHVITDKKTYAGMHSWFALHPVPPAIVEVKGVHQFDWLTRENVPVLEAVESHNGIRNYYHGNHIAGANLSDTTPRTFASKLQARSPKYISLLNHLRIYLPELFPNLEKVVFLDDDIVIQQDLSPLWEIDLNGKVNGAVETCRGDDEWVMSKRFRNYFNFSHPLISKNLNPDECAWAYGMNIFDLHAWRKTNIRDTYHSWLKENLKSNLTLWKLGTLPPALIAFKGHVHPIDPSWHMLGLGYQNKTNIENVKKAAVIHYNGQSKPWLEIGFEHLRPFWTKYVNYSSDFVRNCHILE</sequence>
<dbReference type="FunFam" id="1.25.40.10:FF:000381">
    <property type="entry name" value="Pentatricopeptide repeat-containing protein"/>
    <property type="match status" value="1"/>
</dbReference>
<feature type="repeat" description="PPR" evidence="5">
    <location>
        <begin position="394"/>
        <end position="428"/>
    </location>
</feature>
<dbReference type="Gene3D" id="3.90.550.10">
    <property type="entry name" value="Spore Coat Polysaccharide Biosynthesis Protein SpsA, Chain A"/>
    <property type="match status" value="1"/>
</dbReference>
<feature type="repeat" description="PPR" evidence="5">
    <location>
        <begin position="292"/>
        <end position="326"/>
    </location>
</feature>
<feature type="repeat" description="PPR" evidence="5">
    <location>
        <begin position="89"/>
        <end position="123"/>
    </location>
</feature>
<dbReference type="PROSITE" id="PS51375">
    <property type="entry name" value="PPR"/>
    <property type="match status" value="6"/>
</dbReference>
<comment type="similarity">
    <text evidence="4">Belongs to the PPR family. PCMP-E subfamily.</text>
</comment>
<dbReference type="InterPro" id="IPR046848">
    <property type="entry name" value="E_motif"/>
</dbReference>
<evidence type="ECO:0000313" key="7">
    <source>
        <dbReference type="Proteomes" id="UP001153555"/>
    </source>
</evidence>
<dbReference type="PANTHER" id="PTHR24015">
    <property type="entry name" value="OS07G0578800 PROTEIN-RELATED"/>
    <property type="match status" value="1"/>
</dbReference>
<dbReference type="InterPro" id="IPR002885">
    <property type="entry name" value="PPR_rpt"/>
</dbReference>
<dbReference type="FunFam" id="1.25.40.10:FF:000212">
    <property type="entry name" value="Pentatricopeptide repeat-containing protein At2g03380, mitochondrial"/>
    <property type="match status" value="1"/>
</dbReference>
<evidence type="ECO:0000313" key="6">
    <source>
        <dbReference type="EMBL" id="CAA0828382.1"/>
    </source>
</evidence>
<keyword evidence="3" id="KW-0677">Repeat</keyword>
<protein>
    <submittedName>
        <fullName evidence="6">Probable galacturonosyltransferase 14</fullName>
    </submittedName>
</protein>
<dbReference type="Gene3D" id="1.25.40.10">
    <property type="entry name" value="Tetratricopeptide repeat domain"/>
    <property type="match status" value="5"/>
</dbReference>
<dbReference type="GO" id="GO:0016757">
    <property type="term" value="F:glycosyltransferase activity"/>
    <property type="evidence" value="ECO:0007669"/>
    <property type="project" value="UniProtKB-KW"/>
</dbReference>
<dbReference type="Proteomes" id="UP001153555">
    <property type="component" value="Unassembled WGS sequence"/>
</dbReference>
<keyword evidence="1" id="KW-0328">Glycosyltransferase</keyword>
<proteinExistence type="inferred from homology"/>
<feature type="repeat" description="PPR" evidence="5">
    <location>
        <begin position="191"/>
        <end position="225"/>
    </location>
</feature>
<dbReference type="Pfam" id="PF01535">
    <property type="entry name" value="PPR"/>
    <property type="match status" value="3"/>
</dbReference>
<evidence type="ECO:0000256" key="4">
    <source>
        <dbReference type="ARBA" id="ARBA00061659"/>
    </source>
</evidence>
<dbReference type="InterPro" id="IPR002495">
    <property type="entry name" value="Glyco_trans_8"/>
</dbReference>
<evidence type="ECO:0000256" key="2">
    <source>
        <dbReference type="ARBA" id="ARBA00022679"/>
    </source>
</evidence>
<dbReference type="InterPro" id="IPR011990">
    <property type="entry name" value="TPR-like_helical_dom_sf"/>
</dbReference>
<dbReference type="PANTHER" id="PTHR24015:SF1992">
    <property type="entry name" value="PENTATRICOPEPTIDE REPEAT-CONTAINING PROTEIN"/>
    <property type="match status" value="1"/>
</dbReference>
<dbReference type="AlphaFoldDB" id="A0A9N7RGC7"/>
<evidence type="ECO:0000256" key="5">
    <source>
        <dbReference type="PROSITE-ProRule" id="PRU00708"/>
    </source>
</evidence>
<comment type="caution">
    <text evidence="6">The sequence shown here is derived from an EMBL/GenBank/DDBJ whole genome shotgun (WGS) entry which is preliminary data.</text>
</comment>
<evidence type="ECO:0000256" key="1">
    <source>
        <dbReference type="ARBA" id="ARBA00022676"/>
    </source>
</evidence>
<dbReference type="SUPFAM" id="SSF53448">
    <property type="entry name" value="Nucleotide-diphospho-sugar transferases"/>
    <property type="match status" value="1"/>
</dbReference>
<dbReference type="CDD" id="cd06429">
    <property type="entry name" value="GT8_like_1"/>
    <property type="match status" value="1"/>
</dbReference>
<dbReference type="Pfam" id="PF01501">
    <property type="entry name" value="Glyco_transf_8"/>
    <property type="match status" value="1"/>
</dbReference>
<dbReference type="Pfam" id="PF20431">
    <property type="entry name" value="E_motif"/>
    <property type="match status" value="1"/>
</dbReference>
<feature type="repeat" description="PPR" evidence="5">
    <location>
        <begin position="532"/>
        <end position="566"/>
    </location>
</feature>
<dbReference type="InterPro" id="IPR046960">
    <property type="entry name" value="PPR_At4g14850-like_plant"/>
</dbReference>
<evidence type="ECO:0000256" key="3">
    <source>
        <dbReference type="ARBA" id="ARBA00022737"/>
    </source>
</evidence>
<keyword evidence="2" id="KW-0808">Transferase</keyword>
<dbReference type="OrthoDB" id="185373at2759"/>
<reference evidence="6" key="1">
    <citation type="submission" date="2019-12" db="EMBL/GenBank/DDBJ databases">
        <authorList>
            <person name="Scholes J."/>
        </authorList>
    </citation>
    <scope>NUCLEOTIDE SEQUENCE</scope>
</reference>
<dbReference type="FunFam" id="1.25.40.10:FF:000344">
    <property type="entry name" value="Pentatricopeptide repeat-containing protein"/>
    <property type="match status" value="1"/>
</dbReference>
<dbReference type="InterPro" id="IPR029044">
    <property type="entry name" value="Nucleotide-diphossugar_trans"/>
</dbReference>
<keyword evidence="7" id="KW-1185">Reference proteome</keyword>
<dbReference type="GO" id="GO:0003723">
    <property type="term" value="F:RNA binding"/>
    <property type="evidence" value="ECO:0007669"/>
    <property type="project" value="InterPro"/>
</dbReference>